<feature type="compositionally biased region" description="Basic and acidic residues" evidence="3">
    <location>
        <begin position="171"/>
        <end position="194"/>
    </location>
</feature>
<feature type="compositionally biased region" description="Polar residues" evidence="3">
    <location>
        <begin position="267"/>
        <end position="293"/>
    </location>
</feature>
<evidence type="ECO:0000256" key="2">
    <source>
        <dbReference type="ARBA" id="ARBA00023054"/>
    </source>
</evidence>
<accession>A0A8B7YKB6</accession>
<dbReference type="GeneID" id="110980560"/>
<reference evidence="5" key="1">
    <citation type="submission" date="2025-08" db="UniProtKB">
        <authorList>
            <consortium name="RefSeq"/>
        </authorList>
    </citation>
    <scope>IDENTIFICATION</scope>
</reference>
<evidence type="ECO:0000313" key="5">
    <source>
        <dbReference type="RefSeq" id="XP_022093062.1"/>
    </source>
</evidence>
<keyword evidence="1" id="KW-0597">Phosphoprotein</keyword>
<dbReference type="PANTHER" id="PTHR15635:SF12">
    <property type="entry name" value="HABP4_PAI-RBP1 DOMAIN-CONTAINING PROTEIN"/>
    <property type="match status" value="1"/>
</dbReference>
<evidence type="ECO:0000313" key="4">
    <source>
        <dbReference type="Proteomes" id="UP000694845"/>
    </source>
</evidence>
<proteinExistence type="predicted"/>
<feature type="compositionally biased region" description="Basic and acidic residues" evidence="3">
    <location>
        <begin position="144"/>
        <end position="153"/>
    </location>
</feature>
<gene>
    <name evidence="5" type="primary">LOC110980560</name>
</gene>
<dbReference type="PANTHER" id="PTHR15635">
    <property type="entry name" value="COILED-COIL DOMAIN CONTAINING PROTEIN 9"/>
    <property type="match status" value="1"/>
</dbReference>
<dbReference type="Proteomes" id="UP000694845">
    <property type="component" value="Unplaced"/>
</dbReference>
<dbReference type="OMA" id="EMSIGHW"/>
<feature type="compositionally biased region" description="Basic and acidic residues" evidence="3">
    <location>
        <begin position="230"/>
        <end position="243"/>
    </location>
</feature>
<feature type="compositionally biased region" description="Basic and acidic residues" evidence="3">
    <location>
        <begin position="101"/>
        <end position="121"/>
    </location>
</feature>
<dbReference type="RefSeq" id="XP_022093062.1">
    <property type="nucleotide sequence ID" value="XM_022237370.1"/>
</dbReference>
<feature type="compositionally biased region" description="Gly residues" evidence="3">
    <location>
        <begin position="214"/>
        <end position="229"/>
    </location>
</feature>
<feature type="compositionally biased region" description="Basic and acidic residues" evidence="3">
    <location>
        <begin position="40"/>
        <end position="55"/>
    </location>
</feature>
<name>A0A8B7YKB6_ACAPL</name>
<keyword evidence="2" id="KW-0175">Coiled coil</keyword>
<keyword evidence="4" id="KW-1185">Reference proteome</keyword>
<dbReference type="KEGG" id="aplc:110980560"/>
<dbReference type="Pfam" id="PF15266">
    <property type="entry name" value="DUF4594"/>
    <property type="match status" value="1"/>
</dbReference>
<evidence type="ECO:0000256" key="1">
    <source>
        <dbReference type="ARBA" id="ARBA00022553"/>
    </source>
</evidence>
<evidence type="ECO:0000256" key="3">
    <source>
        <dbReference type="SAM" id="MobiDB-lite"/>
    </source>
</evidence>
<organism evidence="4 5">
    <name type="scientific">Acanthaster planci</name>
    <name type="common">Crown-of-thorns starfish</name>
    <dbReference type="NCBI Taxonomy" id="133434"/>
    <lineage>
        <taxon>Eukaryota</taxon>
        <taxon>Metazoa</taxon>
        <taxon>Echinodermata</taxon>
        <taxon>Eleutherozoa</taxon>
        <taxon>Asterozoa</taxon>
        <taxon>Asteroidea</taxon>
        <taxon>Valvatacea</taxon>
        <taxon>Valvatida</taxon>
        <taxon>Acanthasteridae</taxon>
        <taxon>Acanthaster</taxon>
    </lineage>
</organism>
<feature type="region of interest" description="Disordered" evidence="3">
    <location>
        <begin position="15"/>
        <end position="346"/>
    </location>
</feature>
<protein>
    <submittedName>
        <fullName evidence="5">Coiled-coil domain-containing protein 9-like</fullName>
    </submittedName>
</protein>
<dbReference type="AlphaFoldDB" id="A0A8B7YKB6"/>
<sequence length="389" mass="43138">MLNAVMSQCFPLQKAAGTVNPPSKSVYSFLDDPARYGADPQHERPPRGNRQDRGRRNQRNRGAVDVDNAGGRKKEQRKRGGSNQGQREPDPDAETTITMTGKERQEYEEWKREREKIDQERIRRHQQAAARQEMRWNPSDDWDIDIKATEDHQASQGEMSIGHWDATDAGTEQREKRAGGSHFEHDDRAGETRPQHNNRIGSGRFTHDNNQRGSGRGGGRGFSRGGRGQDQGRRGRGSYDRGGSRPGRRSGPSDREMSQMDIRTLPDANTYQAQQASEKSFQESPIGQWQPATAESWDIKDTPLPTKAEGGTSVKEIAKETENLRIGPLPSPSGAGDNCKSPLSPLSPFTPTGHTFLADWAAESEATAAESFNLQGDLVYSNSNTEQGS</sequence>
<dbReference type="OrthoDB" id="10058133at2759"/>
<dbReference type="InterPro" id="IPR029336">
    <property type="entry name" value="DUF4594"/>
</dbReference>